<dbReference type="Proteomes" id="UP000253728">
    <property type="component" value="Unassembled WGS sequence"/>
</dbReference>
<accession>A0A336N8F6</accession>
<evidence type="ECO:0000313" key="1">
    <source>
        <dbReference type="EMBL" id="SSY94800.1"/>
    </source>
</evidence>
<dbReference type="AlphaFoldDB" id="A0A336N8F6"/>
<protein>
    <submittedName>
        <fullName evidence="1">Uncharacterized protein</fullName>
    </submittedName>
</protein>
<reference evidence="1 2" key="1">
    <citation type="submission" date="2018-06" db="EMBL/GenBank/DDBJ databases">
        <authorList>
            <consortium name="Pathogen Informatics"/>
            <person name="Doyle S."/>
        </authorList>
    </citation>
    <scope>NUCLEOTIDE SEQUENCE [LARGE SCALE GENOMIC DNA]</scope>
    <source>
        <strain evidence="1 2">NCTC5908</strain>
    </source>
</reference>
<proteinExistence type="predicted"/>
<dbReference type="EMBL" id="UFSP01000001">
    <property type="protein sequence ID" value="SSY94800.1"/>
    <property type="molecule type" value="Genomic_DNA"/>
</dbReference>
<sequence>MEKVILAFGPNFFAKDQIIFIVHFLNNFTDKNTIKNIAYGYNIKVVKFYPMRVLKIR</sequence>
<name>A0A336N8F6_AGGAP</name>
<evidence type="ECO:0000313" key="2">
    <source>
        <dbReference type="Proteomes" id="UP000253728"/>
    </source>
</evidence>
<organism evidence="1 2">
    <name type="scientific">Aggregatibacter aphrophilus</name>
    <name type="common">Haemophilus aphrophilus</name>
    <dbReference type="NCBI Taxonomy" id="732"/>
    <lineage>
        <taxon>Bacteria</taxon>
        <taxon>Pseudomonadati</taxon>
        <taxon>Pseudomonadota</taxon>
        <taxon>Gammaproteobacteria</taxon>
        <taxon>Pasteurellales</taxon>
        <taxon>Pasteurellaceae</taxon>
        <taxon>Aggregatibacter</taxon>
    </lineage>
</organism>
<gene>
    <name evidence="1" type="ORF">NCTC5908_01025</name>
</gene>